<evidence type="ECO:0000313" key="8">
    <source>
        <dbReference type="Proteomes" id="UP000033187"/>
    </source>
</evidence>
<dbReference type="OrthoDB" id="9782872at2"/>
<dbReference type="AlphaFoldDB" id="A0A0D6JH32"/>
<dbReference type="CDD" id="cd10968">
    <property type="entry name" value="CE4_Mlr8448_like_5s"/>
    <property type="match status" value="1"/>
</dbReference>
<dbReference type="GO" id="GO:0016810">
    <property type="term" value="F:hydrolase activity, acting on carbon-nitrogen (but not peptide) bonds"/>
    <property type="evidence" value="ECO:0007669"/>
    <property type="project" value="InterPro"/>
</dbReference>
<dbReference type="Pfam" id="PF01522">
    <property type="entry name" value="Polysacc_deac_1"/>
    <property type="match status" value="1"/>
</dbReference>
<evidence type="ECO:0000313" key="7">
    <source>
        <dbReference type="EMBL" id="CPR20676.1"/>
    </source>
</evidence>
<dbReference type="PANTHER" id="PTHR34216">
    <property type="match status" value="1"/>
</dbReference>
<accession>A0A0D6JH32</accession>
<organism evidence="7 8">
    <name type="scientific">Candidatus Filomicrobium marinum</name>
    <dbReference type="NCBI Taxonomy" id="1608628"/>
    <lineage>
        <taxon>Bacteria</taxon>
        <taxon>Pseudomonadati</taxon>
        <taxon>Pseudomonadota</taxon>
        <taxon>Alphaproteobacteria</taxon>
        <taxon>Hyphomicrobiales</taxon>
        <taxon>Hyphomicrobiaceae</taxon>
        <taxon>Filomicrobium</taxon>
    </lineage>
</organism>
<reference evidence="8" key="1">
    <citation type="submission" date="2015-02" db="EMBL/GenBank/DDBJ databases">
        <authorList>
            <person name="Chooi Y.-H."/>
        </authorList>
    </citation>
    <scope>NUCLEOTIDE SEQUENCE [LARGE SCALE GENOMIC DNA]</scope>
    <source>
        <strain evidence="8">strain Y</strain>
    </source>
</reference>
<gene>
    <name evidence="7" type="ORF">YBN1229_v1_2716</name>
</gene>
<dbReference type="Proteomes" id="UP000033187">
    <property type="component" value="Chromosome 1"/>
</dbReference>
<keyword evidence="4" id="KW-0732">Signal</keyword>
<feature type="domain" description="NodB homology" evidence="6">
    <location>
        <begin position="93"/>
        <end position="280"/>
    </location>
</feature>
<name>A0A0D6JH32_9HYPH</name>
<dbReference type="InterPro" id="IPR011330">
    <property type="entry name" value="Glyco_hydro/deAcase_b/a-brl"/>
</dbReference>
<dbReference type="SUPFAM" id="SSF88713">
    <property type="entry name" value="Glycoside hydrolase/deacetylase"/>
    <property type="match status" value="1"/>
</dbReference>
<dbReference type="InterPro" id="IPR002509">
    <property type="entry name" value="NODB_dom"/>
</dbReference>
<comment type="function">
    <text evidence="1">Is involved in generating a small heat-stable compound (Nod), an acylated oligomer of N-acetylglucosamine, that stimulates mitosis in various plant protoplasts.</text>
</comment>
<evidence type="ECO:0000256" key="5">
    <source>
        <dbReference type="ARBA" id="ARBA00032976"/>
    </source>
</evidence>
<dbReference type="KEGG" id="fil:BN1229_v1_3207"/>
<dbReference type="KEGG" id="fiy:BN1229_v1_2716"/>
<dbReference type="GO" id="GO:0005975">
    <property type="term" value="P:carbohydrate metabolic process"/>
    <property type="evidence" value="ECO:0007669"/>
    <property type="project" value="InterPro"/>
</dbReference>
<keyword evidence="8" id="KW-1185">Reference proteome</keyword>
<evidence type="ECO:0000256" key="4">
    <source>
        <dbReference type="ARBA" id="ARBA00022729"/>
    </source>
</evidence>
<dbReference type="RefSeq" id="WP_046479050.1">
    <property type="nucleotide sequence ID" value="NZ_LN829118.1"/>
</dbReference>
<evidence type="ECO:0000256" key="2">
    <source>
        <dbReference type="ARBA" id="ARBA00010973"/>
    </source>
</evidence>
<protein>
    <recommendedName>
        <fullName evidence="3">Chitooligosaccharide deacetylase</fullName>
    </recommendedName>
    <alternativeName>
        <fullName evidence="5">Nodulation protein B</fullName>
    </alternativeName>
</protein>
<evidence type="ECO:0000259" key="6">
    <source>
        <dbReference type="Pfam" id="PF01522"/>
    </source>
</evidence>
<dbReference type="InterPro" id="IPR051398">
    <property type="entry name" value="Polysacch_Deacetylase"/>
</dbReference>
<sequence length="358" mass="39629">MSRTNTKLLQAALRTLRTTRTDSLAEPLTGGIGAIFMLHRVTPDTGEGFAPNRILSLTPEFLEAVVDQVREWGYDIISLDEVPARISEHEGAPPFVCFTFDDGYRDNRDLAYPIFKSRNLPMAVYVPEDFADGKGDLWWLVLESAIRKAASVRCDIDGRTFALATRTDAEKNAAFHKLYWALRAVAEDDARSIVAGLAERAGYDPAGLCRNLVMSWDELREFAADPLVTIGAHTTGHYALAKLPIERARREMAGSIARIESELDRPCRHFSYPYGNDAAAGQREFDLARELGMLTAVTTRKGLIHASHATQLTALPRVSLNGDYQEIGFVRTLLSGLPFALIDAARQASSIGTFRRRA</sequence>
<dbReference type="PANTHER" id="PTHR34216:SF7">
    <property type="entry name" value="POLY-BETA-1,6-N-ACETYL-D-GLUCOSAMINE N-DEACETYLASE"/>
    <property type="match status" value="1"/>
</dbReference>
<dbReference type="EMBL" id="LN829119">
    <property type="protein sequence ID" value="CPR20676.1"/>
    <property type="molecule type" value="Genomic_DNA"/>
</dbReference>
<evidence type="ECO:0000256" key="1">
    <source>
        <dbReference type="ARBA" id="ARBA00003236"/>
    </source>
</evidence>
<comment type="similarity">
    <text evidence="2">Belongs to the polysaccharide deacetylase family.</text>
</comment>
<evidence type="ECO:0000256" key="3">
    <source>
        <dbReference type="ARBA" id="ARBA00020071"/>
    </source>
</evidence>
<proteinExistence type="inferred from homology"/>
<dbReference type="Gene3D" id="3.20.20.370">
    <property type="entry name" value="Glycoside hydrolase/deacetylase"/>
    <property type="match status" value="1"/>
</dbReference>